<feature type="domain" description="YjiS-like" evidence="1">
    <location>
        <begin position="16"/>
        <end position="50"/>
    </location>
</feature>
<evidence type="ECO:0000259" key="1">
    <source>
        <dbReference type="Pfam" id="PF06568"/>
    </source>
</evidence>
<dbReference type="Pfam" id="PF06568">
    <property type="entry name" value="YjiS-like"/>
    <property type="match status" value="1"/>
</dbReference>
<dbReference type="RefSeq" id="WP_264504262.1">
    <property type="nucleotide sequence ID" value="NZ_JAPDFL010000001.1"/>
</dbReference>
<evidence type="ECO:0000313" key="3">
    <source>
        <dbReference type="Proteomes" id="UP001208938"/>
    </source>
</evidence>
<keyword evidence="3" id="KW-1185">Reference proteome</keyword>
<dbReference type="InterPro" id="IPR009506">
    <property type="entry name" value="YjiS-like"/>
</dbReference>
<protein>
    <submittedName>
        <fullName evidence="2">DUF1127 domain-containing protein</fullName>
    </submittedName>
</protein>
<name>A0ABT3GUA0_9RHOB</name>
<proteinExistence type="predicted"/>
<accession>A0ABT3GUA0</accession>
<organism evidence="2 3">
    <name type="scientific">Pararhodobacter zhoushanensis</name>
    <dbReference type="NCBI Taxonomy" id="2479545"/>
    <lineage>
        <taxon>Bacteria</taxon>
        <taxon>Pseudomonadati</taxon>
        <taxon>Pseudomonadota</taxon>
        <taxon>Alphaproteobacteria</taxon>
        <taxon>Rhodobacterales</taxon>
        <taxon>Paracoccaceae</taxon>
        <taxon>Pararhodobacter</taxon>
    </lineage>
</organism>
<gene>
    <name evidence="2" type="ORF">OKW52_02210</name>
</gene>
<evidence type="ECO:0000313" key="2">
    <source>
        <dbReference type="EMBL" id="MCW1931112.1"/>
    </source>
</evidence>
<comment type="caution">
    <text evidence="2">The sequence shown here is derived from an EMBL/GenBank/DDBJ whole genome shotgun (WGS) entry which is preliminary data.</text>
</comment>
<sequence>MIRLIPLLSLFPALRLRPTLRRWHRNATTRRDLRALDTHLLRDIGVTPAAAAREARRPFWHR</sequence>
<dbReference type="EMBL" id="JAPDFL010000001">
    <property type="protein sequence ID" value="MCW1931112.1"/>
    <property type="molecule type" value="Genomic_DNA"/>
</dbReference>
<dbReference type="Proteomes" id="UP001208938">
    <property type="component" value="Unassembled WGS sequence"/>
</dbReference>
<reference evidence="2 3" key="1">
    <citation type="submission" date="2022-10" db="EMBL/GenBank/DDBJ databases">
        <title>Pararhodobacter sp. nov., isolated from marine algae.</title>
        <authorList>
            <person name="Choi B.J."/>
            <person name="Kim J.M."/>
            <person name="Lee J.K."/>
            <person name="Choi D.G."/>
            <person name="Jeon C.O."/>
        </authorList>
    </citation>
    <scope>NUCLEOTIDE SEQUENCE [LARGE SCALE GENOMIC DNA]</scope>
    <source>
        <strain evidence="2 3">ZQ420</strain>
    </source>
</reference>